<evidence type="ECO:0000313" key="2">
    <source>
        <dbReference type="Proteomes" id="UP000293547"/>
    </source>
</evidence>
<proteinExistence type="predicted"/>
<organism evidence="1 2">
    <name type="scientific">Alternaria gaisen</name>
    <dbReference type="NCBI Taxonomy" id="167740"/>
    <lineage>
        <taxon>Eukaryota</taxon>
        <taxon>Fungi</taxon>
        <taxon>Dikarya</taxon>
        <taxon>Ascomycota</taxon>
        <taxon>Pezizomycotina</taxon>
        <taxon>Dothideomycetes</taxon>
        <taxon>Pleosporomycetidae</taxon>
        <taxon>Pleosporales</taxon>
        <taxon>Pleosporineae</taxon>
        <taxon>Pleosporaceae</taxon>
        <taxon>Alternaria</taxon>
        <taxon>Alternaria sect. Alternaria</taxon>
    </lineage>
</organism>
<protein>
    <submittedName>
        <fullName evidence="1">Uncharacterized protein</fullName>
    </submittedName>
</protein>
<keyword evidence="2" id="KW-1185">Reference proteome</keyword>
<name>A0ACB6FJ02_9PLEO</name>
<reference evidence="1 2" key="1">
    <citation type="journal article" date="2019" name="bioRxiv">
        <title>Genomics, evolutionary history and diagnostics of the Alternaria alternata species group including apple and Asian pear pathotypes.</title>
        <authorList>
            <person name="Armitage A.D."/>
            <person name="Cockerton H.M."/>
            <person name="Sreenivasaprasad S."/>
            <person name="Woodhall J.W."/>
            <person name="Lane C.R."/>
            <person name="Harrison R.J."/>
            <person name="Clarkson J.P."/>
        </authorList>
    </citation>
    <scope>NUCLEOTIDE SEQUENCE [LARGE SCALE GENOMIC DNA]</scope>
    <source>
        <strain evidence="1 2">FERA 650</strain>
    </source>
</reference>
<accession>A0ACB6FJ02</accession>
<dbReference type="EMBL" id="PDWZ02000007">
    <property type="protein sequence ID" value="KAB2104390.1"/>
    <property type="molecule type" value="Genomic_DNA"/>
</dbReference>
<gene>
    <name evidence="1" type="ORF">AG0111_0g7901</name>
</gene>
<comment type="caution">
    <text evidence="1">The sequence shown here is derived from an EMBL/GenBank/DDBJ whole genome shotgun (WGS) entry which is preliminary data.</text>
</comment>
<evidence type="ECO:0000313" key="1">
    <source>
        <dbReference type="EMBL" id="KAB2104390.1"/>
    </source>
</evidence>
<sequence>MDPLSVAGSIAGLISLSDTIFRKLYHYVKDVKSAEKEVQELKNEVAALNGVLHNLHLVAEDLETSSLRDISIRPDHINSCLATLYQLDDRMNKAGIFDKGKIRATIHKLSWPFKSVNAKKFIDDIRSHRDHLNFALSADTMTALLQCLSKQDQLLSSVAGLEKRLRDKQNIDTKIFVDEKRQEILDSFLSINPDDSFRTNTRIRHATTGFWLTETEEFIKWMQGSNLHLWLSGIPGAGKTILSSLIIQQCLKEATDDRAVAFFYCDYKNIRSQDVVQILSSLASQLARQHESSFQLLKGYDNKIRPQNQLRRSPEVEELVDLLRKMSDLFEDVRLIVDGLDECTENAGEVANTLRSLGDGHAVISLCLLSRDEIDIRAELEDPMFGHIEIAAHTEDIEHYVRTEIEERLKRKKLRLKSSDLKDEIVHQLVTRAKGMFRWVSCQLDNLCELPTDALRRKALTSLPSTLNETYARVLTRIEVSARPLVRRTLQWIAYAERPGLFVEELSEIVAIDENDEELDPEACPDLDDLLRYCGSLVRKANSFYDSSARNRLELAHFTVQEFLEAINPNDTELNEFRLSSTDTLTLAGTCLNYLCLPSFDRPPSSIQNDLGSHPFYGHVSLYLFNYVDLHTHEEDLQKRLQKLFRQPKSYNLTRFVLHHLMHFPRMLYVYDDWIDGVCSNTFGSIHAAAMLRFERVCRWLNEGGCDVNQSSALGTPLELAVGGPQFKHSEPVVSFRHSESVSAWGSFHRGDVQRTILTLLEAGAAWNVDSENTESLVHAVSLGPPEVLLEALSYGMPLSTRVIERLKKTCTDDFMRNLLLVLDGVENADISPEVRMRLRDLARVKDVQLEAGLPINTRETMSDEMYAEAIVYTAKYGPLSSLLYLTTDERFSVNMGGSCRPATLLRMAVEHDSLECIELLLDKGFDAAHIDEFGRTVLYYAITHGIKKESLLRRLVGSNATEVVDRDGRSVWHIVAEKGRLDVLDILIASLGTDHPYSHMESDLGRTPLLEAILHQQSHIAFRILRSFPADTTFATDPRVVNSLVATGHEDLLRELVEMDAKIHTGCGQGQSALYFVTQKTTPGILKKLLDCGLNVDHLDSWGRTPLLDFLEVDQHWQRLEELLDSDFNCTNLDLSVIELLATPFSVITHDKESNSAWFYFCTKTIPSILDHQESSSEFDFLIGVSDILIQQGSLEAYQDAAAESGIALLIKTCLDNSSEIYMMKKFVKAIMGHILEDTTVSSLFVTHPQAVRLLIWSIHHSGNGIIEQLLRLGVDVHATSKDYSGDSAIDIAIEAIIEDKVFNLILAHADPHRIPKLDTEGCMRHFVLCTQPEPVKKLIQKMETPAATAISKLEAMFRRGVDPDAKDCRCITAAHVAASKGYLEPLKVLVAYHADLKLMNGHGVTVIHQSVISGNVAVVEYLRQVFPEQAEWERSIAFEVELPKFRDADLSPLPFATYHNCTLAHLAAYTGSPETLQFLRDNNVGGNVNGRTQEGATPLHFAVCTGSLQTARWLIENGADVNSKYGTRYTSVLHVAFRLGLLETSIALIEAGAQFSADSAGITPEMQVDSKICAELLELLPDVGVSIPPSVMEGIRPAAFNPGAIRILADHVLKHTRLFRISLPMATGTFDVSPSSILKAGLENHATDIDDVLIPEVKPGCSTLHVAVMSNNPDAIDLLLEYGVDSNVKDAFRLSPLHYAAEANSSILVEKLLKAGARPDAVDDLQKTPLMTAARVGATRAASVLVKHGANLAAVNYAGGTAMHYSAQGGSVEMFLFLLDSGCDPYQLDHERHSPVYYALSQSLLATSVYVRCLDLEHVVRADEAPLVGPGIHAYRSLLYYLSEDIRRSFLTMRTGDDDTVFIERAIYGGPDYVHLCVKAGARLETPRNNGDTALIAACRVGQLLLVVCLVRQGAKMEYKHRGQMFNAYTAACRHPEVIEWLLVKRWTEQGKLGSEPANSGDQVQCQPWTGVRTVKIPLGGDYERPEGSSLFDHAKYLHDVTKEGIAGWRILVPLGWDTVANLVPLPGEE</sequence>
<dbReference type="Proteomes" id="UP000293547">
    <property type="component" value="Unassembled WGS sequence"/>
</dbReference>